<dbReference type="SMART" id="SM00322">
    <property type="entry name" value="KH"/>
    <property type="match status" value="1"/>
</dbReference>
<dbReference type="SUPFAM" id="SSF54791">
    <property type="entry name" value="Eukaryotic type KH-domain (KH-domain type I)"/>
    <property type="match status" value="1"/>
</dbReference>
<gene>
    <name evidence="4" type="ORF">PGLA2088_LOCUS9371</name>
</gene>
<dbReference type="Pfam" id="PF00013">
    <property type="entry name" value="KH_1"/>
    <property type="match status" value="1"/>
</dbReference>
<dbReference type="Gene3D" id="3.30.310.210">
    <property type="match status" value="1"/>
</dbReference>
<feature type="compositionally biased region" description="Low complexity" evidence="2">
    <location>
        <begin position="577"/>
        <end position="586"/>
    </location>
</feature>
<feature type="compositionally biased region" description="Basic and acidic residues" evidence="2">
    <location>
        <begin position="57"/>
        <end position="71"/>
    </location>
</feature>
<reference evidence="4" key="1">
    <citation type="submission" date="2021-02" db="EMBL/GenBank/DDBJ databases">
        <authorList>
            <person name="Dougan E. K."/>
            <person name="Rhodes N."/>
            <person name="Thang M."/>
            <person name="Chan C."/>
        </authorList>
    </citation>
    <scope>NUCLEOTIDE SEQUENCE</scope>
</reference>
<evidence type="ECO:0000313" key="4">
    <source>
        <dbReference type="EMBL" id="CAE8651964.1"/>
    </source>
</evidence>
<feature type="region of interest" description="Disordered" evidence="2">
    <location>
        <begin position="557"/>
        <end position="603"/>
    </location>
</feature>
<dbReference type="PROSITE" id="PS50084">
    <property type="entry name" value="KH_TYPE_1"/>
    <property type="match status" value="1"/>
</dbReference>
<sequence length="603" mass="63864">MSWCERELAKHESCVKNFLRDARSHDQPTATTTTNNKQQQQQQQQRQQQQYMPGSNMEHDRCTTTRQEYVDGVHGPSTQPEARYLPKPMASAQAMPLDFYKQQSVMGPVAQQPENVTAKPPSKPMDSKPPMPCEMESGWLLPPVYGAPPPSGHAVAPSSAYGAPPLDRYGEMPPRGYGVPSSHDSRPPHDPYGPPPDRYGLPPPGYGAYGAPPPPPGHGAPPPAGYGAPPPAGYGPPPPAGYGAPPPVGYGAPPLAGYGPPPPDYGSPPGYGYGPPPPSYRYGAPPPPLGYGTPPLPGYGYGPHGHHPSAPPPVGYGCSPPPPPGRHDRSRSRSPRGGDRPGKGGGKAQKPKAKAKQPRKRLWRNVQPQEEVELATPTFKMLAPKTLASAIQFSAAVIENAAQGSLHMTDADNVYPGTDQQVVTIESPAWGDISKAMMHILAMVNNCSECVMPGHEDERRIAIVMPSRSISTLIGVKGANVKELQLRTGCHIHVDDVAIGHGPGGDRAVNINGSPHGLEGALVRAVEVVQKYHDQAWFAKWAARTNEERLEQEQAVRCTSAAHGKSPPTSSADSLKGAAGAAACKEGQGEEGGEVEGGAEMVA</sequence>
<proteinExistence type="predicted"/>
<feature type="region of interest" description="Disordered" evidence="2">
    <location>
        <begin position="19"/>
        <end position="82"/>
    </location>
</feature>
<feature type="compositionally biased region" description="Pro residues" evidence="2">
    <location>
        <begin position="121"/>
        <end position="132"/>
    </location>
</feature>
<dbReference type="EMBL" id="CAJNNW010010343">
    <property type="protein sequence ID" value="CAE8651964.1"/>
    <property type="molecule type" value="Genomic_DNA"/>
</dbReference>
<keyword evidence="1" id="KW-0694">RNA-binding</keyword>
<protein>
    <recommendedName>
        <fullName evidence="3">K Homology domain-containing protein</fullName>
    </recommendedName>
</protein>
<evidence type="ECO:0000256" key="2">
    <source>
        <dbReference type="SAM" id="MobiDB-lite"/>
    </source>
</evidence>
<evidence type="ECO:0000259" key="3">
    <source>
        <dbReference type="SMART" id="SM00322"/>
    </source>
</evidence>
<organism evidence="4 5">
    <name type="scientific">Polarella glacialis</name>
    <name type="common">Dinoflagellate</name>
    <dbReference type="NCBI Taxonomy" id="89957"/>
    <lineage>
        <taxon>Eukaryota</taxon>
        <taxon>Sar</taxon>
        <taxon>Alveolata</taxon>
        <taxon>Dinophyceae</taxon>
        <taxon>Suessiales</taxon>
        <taxon>Suessiaceae</taxon>
        <taxon>Polarella</taxon>
    </lineage>
</organism>
<feature type="compositionally biased region" description="Low complexity" evidence="2">
    <location>
        <begin position="38"/>
        <end position="50"/>
    </location>
</feature>
<feature type="domain" description="K Homology" evidence="3">
    <location>
        <begin position="457"/>
        <end position="530"/>
    </location>
</feature>
<dbReference type="GO" id="GO:0003723">
    <property type="term" value="F:RNA binding"/>
    <property type="evidence" value="ECO:0007669"/>
    <property type="project" value="UniProtKB-UniRule"/>
</dbReference>
<evidence type="ECO:0000256" key="1">
    <source>
        <dbReference type="PROSITE-ProRule" id="PRU00117"/>
    </source>
</evidence>
<feature type="compositionally biased region" description="Basic residues" evidence="2">
    <location>
        <begin position="349"/>
        <end position="363"/>
    </location>
</feature>
<feature type="region of interest" description="Disordered" evidence="2">
    <location>
        <begin position="113"/>
        <end position="363"/>
    </location>
</feature>
<feature type="compositionally biased region" description="Pro residues" evidence="2">
    <location>
        <begin position="309"/>
        <end position="324"/>
    </location>
</feature>
<feature type="compositionally biased region" description="Low complexity" evidence="2">
    <location>
        <begin position="249"/>
        <end position="258"/>
    </location>
</feature>
<evidence type="ECO:0000313" key="5">
    <source>
        <dbReference type="Proteomes" id="UP000626109"/>
    </source>
</evidence>
<feature type="compositionally biased region" description="Pro residues" evidence="2">
    <location>
        <begin position="190"/>
        <end position="248"/>
    </location>
</feature>
<dbReference type="InterPro" id="IPR004087">
    <property type="entry name" value="KH_dom"/>
</dbReference>
<comment type="caution">
    <text evidence="4">The sequence shown here is derived from an EMBL/GenBank/DDBJ whole genome shotgun (WGS) entry which is preliminary data.</text>
</comment>
<dbReference type="InterPro" id="IPR036612">
    <property type="entry name" value="KH_dom_type_1_sf"/>
</dbReference>
<dbReference type="Proteomes" id="UP000626109">
    <property type="component" value="Unassembled WGS sequence"/>
</dbReference>
<feature type="compositionally biased region" description="Pro residues" evidence="2">
    <location>
        <begin position="274"/>
        <end position="297"/>
    </location>
</feature>
<dbReference type="InterPro" id="IPR004088">
    <property type="entry name" value="KH_dom_type_1"/>
</dbReference>
<dbReference type="AlphaFoldDB" id="A0A813IKF3"/>
<accession>A0A813IKF3</accession>
<feature type="compositionally biased region" description="Polar residues" evidence="2">
    <location>
        <begin position="27"/>
        <end position="37"/>
    </location>
</feature>
<name>A0A813IKF3_POLGL</name>